<accession>A0A6G5QJG5</accession>
<feature type="transmembrane region" description="Helical" evidence="2">
    <location>
        <begin position="98"/>
        <end position="119"/>
    </location>
</feature>
<evidence type="ECO:0000256" key="1">
    <source>
        <dbReference type="SAM" id="MobiDB-lite"/>
    </source>
</evidence>
<feature type="transmembrane region" description="Helical" evidence="2">
    <location>
        <begin position="338"/>
        <end position="359"/>
    </location>
</feature>
<proteinExistence type="predicted"/>
<dbReference type="Proteomes" id="UP000502377">
    <property type="component" value="Chromosome"/>
</dbReference>
<dbReference type="RefSeq" id="WP_002943590.1">
    <property type="nucleotide sequence ID" value="NZ_CP012543.1"/>
</dbReference>
<gene>
    <name evidence="3" type="ORF">CRECT_0130</name>
</gene>
<feature type="transmembrane region" description="Helical" evidence="2">
    <location>
        <begin position="125"/>
        <end position="143"/>
    </location>
</feature>
<dbReference type="EMBL" id="CP012543">
    <property type="protein sequence ID" value="QCD45838.1"/>
    <property type="molecule type" value="Genomic_DNA"/>
</dbReference>
<feature type="transmembrane region" description="Helical" evidence="2">
    <location>
        <begin position="306"/>
        <end position="326"/>
    </location>
</feature>
<feature type="compositionally biased region" description="Basic and acidic residues" evidence="1">
    <location>
        <begin position="198"/>
        <end position="211"/>
    </location>
</feature>
<dbReference type="AlphaFoldDB" id="A0A6G5QJG5"/>
<evidence type="ECO:0000256" key="2">
    <source>
        <dbReference type="SAM" id="Phobius"/>
    </source>
</evidence>
<feature type="compositionally biased region" description="Polar residues" evidence="1">
    <location>
        <begin position="178"/>
        <end position="187"/>
    </location>
</feature>
<feature type="transmembrane region" description="Helical" evidence="2">
    <location>
        <begin position="244"/>
        <end position="261"/>
    </location>
</feature>
<keyword evidence="2" id="KW-0472">Membrane</keyword>
<feature type="transmembrane region" description="Helical" evidence="2">
    <location>
        <begin position="30"/>
        <end position="49"/>
    </location>
</feature>
<feature type="region of interest" description="Disordered" evidence="1">
    <location>
        <begin position="168"/>
        <end position="216"/>
    </location>
</feature>
<feature type="transmembrane region" description="Helical" evidence="2">
    <location>
        <begin position="267"/>
        <end position="285"/>
    </location>
</feature>
<protein>
    <submittedName>
        <fullName evidence="3">Putative membrane protein</fullName>
    </submittedName>
</protein>
<reference evidence="3 4" key="1">
    <citation type="submission" date="2016-07" db="EMBL/GenBank/DDBJ databases">
        <title>Comparative genomics of the Campylobacter concisus group.</title>
        <authorList>
            <person name="Miller W.G."/>
            <person name="Yee E."/>
            <person name="Chapman M.H."/>
            <person name="Huynh S."/>
            <person name="Bono J.L."/>
            <person name="On S.L.W."/>
            <person name="StLeger J."/>
            <person name="Foster G."/>
            <person name="Parker C.T."/>
        </authorList>
    </citation>
    <scope>NUCLEOTIDE SEQUENCE [LARGE SCALE GENOMIC DNA]</scope>
    <source>
        <strain evidence="3 4">ATCC 33238</strain>
    </source>
</reference>
<feature type="transmembrane region" description="Helical" evidence="2">
    <location>
        <begin position="55"/>
        <end position="78"/>
    </location>
</feature>
<sequence>MQTQDKIAVDIGQISQETLKSYDRWRFFKYLFAGILATFIVFLVSLLEVDHDHPYSLFAFGAMLFVSFLIILACLGALRRKRYSVFLFSDEGKAFTALSTEVIALFCLVASVIALYFQIKSGTGPNGMLMIFSIIITPVTIIAHNANDEFAADETVYLPQRALRSKEKSEKAADEATGEQNLSQAGNETQAAQSEAAESERKFEGANREVEPSQSDEEAEALEYGKALAQIPENLKRRYQIHRLIRFAFVSFAVMAFLILSSNSDKGLYGAFIVSAVCVLVFFFTNRRYSKLFIEDPEGSNAIFGLENFAIMTLVLYYPVGSLFFMDKAVHSSDAAATFVYLYLPLIPILSIITIVCLVRNLSVYEEIKE</sequence>
<organism evidence="3 4">
    <name type="scientific">Campylobacter rectus</name>
    <name type="common">Wolinella recta</name>
    <dbReference type="NCBI Taxonomy" id="203"/>
    <lineage>
        <taxon>Bacteria</taxon>
        <taxon>Pseudomonadati</taxon>
        <taxon>Campylobacterota</taxon>
        <taxon>Epsilonproteobacteria</taxon>
        <taxon>Campylobacterales</taxon>
        <taxon>Campylobacteraceae</taxon>
        <taxon>Campylobacter</taxon>
    </lineage>
</organism>
<evidence type="ECO:0000313" key="4">
    <source>
        <dbReference type="Proteomes" id="UP000502377"/>
    </source>
</evidence>
<keyword evidence="2" id="KW-0812">Transmembrane</keyword>
<evidence type="ECO:0000313" key="3">
    <source>
        <dbReference type="EMBL" id="QCD45838.1"/>
    </source>
</evidence>
<name>A0A6G5QJG5_CAMRE</name>
<dbReference type="KEGG" id="crx:CRECT_0130"/>
<keyword evidence="2" id="KW-1133">Transmembrane helix</keyword>